<dbReference type="AlphaFoldDB" id="A0A9D2LSA0"/>
<dbReference type="InterPro" id="IPR027417">
    <property type="entry name" value="P-loop_NTPase"/>
</dbReference>
<feature type="domain" description="ABC transporter" evidence="1">
    <location>
        <begin position="2"/>
        <end position="63"/>
    </location>
</feature>
<organism evidence="2 3">
    <name type="scientific">Candidatus Blautia faecavium</name>
    <dbReference type="NCBI Taxonomy" id="2838487"/>
    <lineage>
        <taxon>Bacteria</taxon>
        <taxon>Bacillati</taxon>
        <taxon>Bacillota</taxon>
        <taxon>Clostridia</taxon>
        <taxon>Lachnospirales</taxon>
        <taxon>Lachnospiraceae</taxon>
        <taxon>Blautia</taxon>
    </lineage>
</organism>
<dbReference type="GO" id="GO:0016887">
    <property type="term" value="F:ATP hydrolysis activity"/>
    <property type="evidence" value="ECO:0007669"/>
    <property type="project" value="InterPro"/>
</dbReference>
<dbReference type="GO" id="GO:0042626">
    <property type="term" value="F:ATPase-coupled transmembrane transporter activity"/>
    <property type="evidence" value="ECO:0007669"/>
    <property type="project" value="TreeGrafter"/>
</dbReference>
<reference evidence="2" key="2">
    <citation type="submission" date="2021-04" db="EMBL/GenBank/DDBJ databases">
        <authorList>
            <person name="Gilroy R."/>
        </authorList>
    </citation>
    <scope>NUCLEOTIDE SEQUENCE</scope>
    <source>
        <strain evidence="2">ChiSjej1B19-5720</strain>
    </source>
</reference>
<name>A0A9D2LSA0_9FIRM</name>
<protein>
    <submittedName>
        <fullName evidence="2">ABC transporter ATP-binding protein/permease</fullName>
    </submittedName>
</protein>
<dbReference type="PANTHER" id="PTHR24222:SF76">
    <property type="entry name" value="MYCOBACTIN IMPORT ATP-BINDING_PERMEASE PROTEIN IRTB"/>
    <property type="match status" value="1"/>
</dbReference>
<dbReference type="InterPro" id="IPR039421">
    <property type="entry name" value="Type_1_exporter"/>
</dbReference>
<dbReference type="Gene3D" id="3.40.50.300">
    <property type="entry name" value="P-loop containing nucleotide triphosphate hydrolases"/>
    <property type="match status" value="1"/>
</dbReference>
<dbReference type="EMBL" id="DWYZ01000129">
    <property type="protein sequence ID" value="HJB28457.1"/>
    <property type="molecule type" value="Genomic_DNA"/>
</dbReference>
<reference evidence="2" key="1">
    <citation type="journal article" date="2021" name="PeerJ">
        <title>Extensive microbial diversity within the chicken gut microbiome revealed by metagenomics and culture.</title>
        <authorList>
            <person name="Gilroy R."/>
            <person name="Ravi A."/>
            <person name="Getino M."/>
            <person name="Pursley I."/>
            <person name="Horton D.L."/>
            <person name="Alikhan N.F."/>
            <person name="Baker D."/>
            <person name="Gharbi K."/>
            <person name="Hall N."/>
            <person name="Watson M."/>
            <person name="Adriaenssens E.M."/>
            <person name="Foster-Nyarko E."/>
            <person name="Jarju S."/>
            <person name="Secka A."/>
            <person name="Antonio M."/>
            <person name="Oren A."/>
            <person name="Chaudhuri R.R."/>
            <person name="La Ragione R."/>
            <person name="Hildebrand F."/>
            <person name="Pallen M.J."/>
        </authorList>
    </citation>
    <scope>NUCLEOTIDE SEQUENCE</scope>
    <source>
        <strain evidence="2">ChiSjej1B19-5720</strain>
    </source>
</reference>
<dbReference type="GO" id="GO:0005524">
    <property type="term" value="F:ATP binding"/>
    <property type="evidence" value="ECO:0007669"/>
    <property type="project" value="UniProtKB-KW"/>
</dbReference>
<dbReference type="PANTHER" id="PTHR24222">
    <property type="entry name" value="ABC TRANSPORTER B FAMILY"/>
    <property type="match status" value="1"/>
</dbReference>
<dbReference type="InterPro" id="IPR003439">
    <property type="entry name" value="ABC_transporter-like_ATP-bd"/>
</dbReference>
<accession>A0A9D2LSA0</accession>
<sequence>MDKGEIWINGQKLHDISRDSLRKNIAILLQDIALFSGTVRDNLKYGKEKATDGELEKAVEMSHCKEMLHLLPEGYDTVLTGSG</sequence>
<evidence type="ECO:0000313" key="2">
    <source>
        <dbReference type="EMBL" id="HJB28457.1"/>
    </source>
</evidence>
<keyword evidence="2" id="KW-0547">Nucleotide-binding</keyword>
<gene>
    <name evidence="2" type="ORF">IAA06_06645</name>
</gene>
<keyword evidence="2" id="KW-0067">ATP-binding</keyword>
<evidence type="ECO:0000313" key="3">
    <source>
        <dbReference type="Proteomes" id="UP000823842"/>
    </source>
</evidence>
<comment type="caution">
    <text evidence="2">The sequence shown here is derived from an EMBL/GenBank/DDBJ whole genome shotgun (WGS) entry which is preliminary data.</text>
</comment>
<dbReference type="GO" id="GO:0005886">
    <property type="term" value="C:plasma membrane"/>
    <property type="evidence" value="ECO:0007669"/>
    <property type="project" value="TreeGrafter"/>
</dbReference>
<dbReference type="SUPFAM" id="SSF52540">
    <property type="entry name" value="P-loop containing nucleoside triphosphate hydrolases"/>
    <property type="match status" value="1"/>
</dbReference>
<dbReference type="Pfam" id="PF00005">
    <property type="entry name" value="ABC_tran"/>
    <property type="match status" value="1"/>
</dbReference>
<dbReference type="Proteomes" id="UP000823842">
    <property type="component" value="Unassembled WGS sequence"/>
</dbReference>
<proteinExistence type="predicted"/>
<evidence type="ECO:0000259" key="1">
    <source>
        <dbReference type="Pfam" id="PF00005"/>
    </source>
</evidence>